<dbReference type="AlphaFoldDB" id="A0A450ZDY1"/>
<sequence length="48" mass="5482">MLYNLDIPNIQDTLDIQNTMYLILMVLGEMGQDMVAVIILDITIMQIP</sequence>
<keyword evidence="1" id="KW-0472">Membrane</keyword>
<gene>
    <name evidence="3" type="ORF">BECKTUN1418D_GA0071000_100426</name>
    <name evidence="2" type="ORF">BECKTUN1418E_GA0071001_100435</name>
    <name evidence="4" type="ORF">BECKTUN1418F_GA0071002_100435</name>
</gene>
<accession>A0A450ZDY1</accession>
<dbReference type="EMBL" id="CAADFV010000004">
    <property type="protein sequence ID" value="VFK50770.1"/>
    <property type="molecule type" value="Genomic_DNA"/>
</dbReference>
<name>A0A450ZDY1_9GAMM</name>
<dbReference type="EMBL" id="CAADFX010000004">
    <property type="protein sequence ID" value="VFK51016.1"/>
    <property type="molecule type" value="Genomic_DNA"/>
</dbReference>
<dbReference type="EMBL" id="CAADFY010000004">
    <property type="protein sequence ID" value="VFK51995.1"/>
    <property type="molecule type" value="Genomic_DNA"/>
</dbReference>
<organism evidence="4">
    <name type="scientific">Candidatus Kentrum sp. TUN</name>
    <dbReference type="NCBI Taxonomy" id="2126343"/>
    <lineage>
        <taxon>Bacteria</taxon>
        <taxon>Pseudomonadati</taxon>
        <taxon>Pseudomonadota</taxon>
        <taxon>Gammaproteobacteria</taxon>
        <taxon>Candidatus Kentrum</taxon>
    </lineage>
</organism>
<proteinExistence type="predicted"/>
<evidence type="ECO:0000256" key="1">
    <source>
        <dbReference type="SAM" id="Phobius"/>
    </source>
</evidence>
<keyword evidence="1" id="KW-0812">Transmembrane</keyword>
<reference evidence="4" key="1">
    <citation type="submission" date="2019-02" db="EMBL/GenBank/DDBJ databases">
        <authorList>
            <person name="Gruber-Vodicka R. H."/>
            <person name="Seah K. B. B."/>
        </authorList>
    </citation>
    <scope>NUCLEOTIDE SEQUENCE</scope>
    <source>
        <strain evidence="3">BECK_BY1</strain>
        <strain evidence="2">BECK_BY2</strain>
        <strain evidence="4">BECK_BY3</strain>
    </source>
</reference>
<evidence type="ECO:0000313" key="3">
    <source>
        <dbReference type="EMBL" id="VFK51016.1"/>
    </source>
</evidence>
<feature type="transmembrane region" description="Helical" evidence="1">
    <location>
        <begin position="20"/>
        <end position="44"/>
    </location>
</feature>
<evidence type="ECO:0000313" key="2">
    <source>
        <dbReference type="EMBL" id="VFK50770.1"/>
    </source>
</evidence>
<evidence type="ECO:0000313" key="4">
    <source>
        <dbReference type="EMBL" id="VFK51995.1"/>
    </source>
</evidence>
<protein>
    <submittedName>
        <fullName evidence="4">Uncharacterized protein</fullName>
    </submittedName>
</protein>
<keyword evidence="1" id="KW-1133">Transmembrane helix</keyword>